<dbReference type="EMBL" id="LT615367">
    <property type="protein sequence ID" value="SLM63793.1"/>
    <property type="molecule type" value="Genomic_DNA"/>
</dbReference>
<dbReference type="AlphaFoldDB" id="A0A375ACJ4"/>
<organism evidence="2 3">
    <name type="scientific">Dickeya aquatica</name>
    <dbReference type="NCBI Taxonomy" id="1401087"/>
    <lineage>
        <taxon>Bacteria</taxon>
        <taxon>Pseudomonadati</taxon>
        <taxon>Pseudomonadota</taxon>
        <taxon>Gammaproteobacteria</taxon>
        <taxon>Enterobacterales</taxon>
        <taxon>Pectobacteriaceae</taxon>
        <taxon>Dickeya</taxon>
    </lineage>
</organism>
<keyword evidence="3" id="KW-1185">Reference proteome</keyword>
<protein>
    <submittedName>
        <fullName evidence="2">Uncharacterized protein</fullName>
    </submittedName>
</protein>
<sequence length="285" mass="31008">MEIRADTTTYFPVKNTADSTQKADQNARSQTGSHQTPSSTVPQTTFSGKGLMMSRLFGDAHATPTIQTELTQTTMKMSSVNFLTHEDRDRLSALYAHAQQSGVDLQYVDDLARDLGDYRMFGRVSVSVNNGKMYDMNGHAQTFAFTDADAATATQILTSESLNTTPLDTGFLRYQLDPGFSFNHRTNFAFLAEVVNTFGQGAAQADEPMSTAFSVYQAPGNHNFVVNTASDSTLAVEMPDLHSVDGLISLTPAAEQDGFQLVAGKLIQRAIMTPIEQLLAEKSGH</sequence>
<evidence type="ECO:0000313" key="3">
    <source>
        <dbReference type="Proteomes" id="UP000294820"/>
    </source>
</evidence>
<dbReference type="Proteomes" id="UP000294820">
    <property type="component" value="Chromosome 1"/>
</dbReference>
<dbReference type="KEGG" id="daq:DAQ1742_02947"/>
<proteinExistence type="predicted"/>
<feature type="region of interest" description="Disordered" evidence="1">
    <location>
        <begin position="1"/>
        <end position="45"/>
    </location>
</feature>
<gene>
    <name evidence="2" type="ORF">DAQ1742_02947</name>
</gene>
<dbReference type="RefSeq" id="WP_051124019.1">
    <property type="nucleotide sequence ID" value="NZ_LT615367.1"/>
</dbReference>
<reference evidence="2 3" key="1">
    <citation type="submission" date="2016-09" db="EMBL/GenBank/DDBJ databases">
        <authorList>
            <person name="Reverchon S."/>
            <person name="Nasser W."/>
            <person name="Leonard S."/>
            <person name="Brochier C."/>
            <person name="Duprey A."/>
        </authorList>
    </citation>
    <scope>NUCLEOTIDE SEQUENCE [LARGE SCALE GENOMIC DNA]</scope>
    <source>
        <strain evidence="2 3">174/2</strain>
    </source>
</reference>
<accession>A0A375ACJ4</accession>
<evidence type="ECO:0000256" key="1">
    <source>
        <dbReference type="SAM" id="MobiDB-lite"/>
    </source>
</evidence>
<name>A0A375ACJ4_9GAMM</name>
<evidence type="ECO:0000313" key="2">
    <source>
        <dbReference type="EMBL" id="SLM63793.1"/>
    </source>
</evidence>